<evidence type="ECO:0000313" key="3">
    <source>
        <dbReference type="Proteomes" id="UP001336835"/>
    </source>
</evidence>
<dbReference type="Proteomes" id="UP001336835">
    <property type="component" value="Unassembled WGS sequence"/>
</dbReference>
<proteinExistence type="predicted"/>
<protein>
    <submittedName>
        <fullName evidence="2">Polymorphic toxin type 44 domain-containing protein</fullName>
    </submittedName>
</protein>
<accession>A0ABU7I576</accession>
<dbReference type="NCBIfam" id="TIGR03696">
    <property type="entry name" value="Rhs_assc_core"/>
    <property type="match status" value="1"/>
</dbReference>
<keyword evidence="3" id="KW-1185">Reference proteome</keyword>
<reference evidence="2 3" key="1">
    <citation type="submission" date="2024-01" db="EMBL/GenBank/DDBJ databases">
        <title>Pedobacter sp. nov., isolated from fresh soil.</title>
        <authorList>
            <person name="Le N.T.T."/>
        </authorList>
    </citation>
    <scope>NUCLEOTIDE SEQUENCE [LARGE SCALE GENOMIC DNA]</scope>
    <source>
        <strain evidence="2 3">KR3-3</strain>
    </source>
</reference>
<evidence type="ECO:0000259" key="1">
    <source>
        <dbReference type="Pfam" id="PF15607"/>
    </source>
</evidence>
<dbReference type="Pfam" id="PF15607">
    <property type="entry name" value="Ntox44"/>
    <property type="match status" value="1"/>
</dbReference>
<gene>
    <name evidence="2" type="ORF">VRU48_05680</name>
</gene>
<dbReference type="EMBL" id="JAZDQT010000001">
    <property type="protein sequence ID" value="MEE1944588.1"/>
    <property type="molecule type" value="Genomic_DNA"/>
</dbReference>
<name>A0ABU7I576_9SPHI</name>
<feature type="domain" description="Bacterial toxin 44" evidence="1">
    <location>
        <begin position="148"/>
        <end position="260"/>
    </location>
</feature>
<dbReference type="InterPro" id="IPR022385">
    <property type="entry name" value="Rhs_assc_core"/>
</dbReference>
<dbReference type="Gene3D" id="2.180.10.10">
    <property type="entry name" value="RHS repeat-associated core"/>
    <property type="match status" value="1"/>
</dbReference>
<evidence type="ECO:0000313" key="2">
    <source>
        <dbReference type="EMBL" id="MEE1944588.1"/>
    </source>
</evidence>
<sequence>MVTDCFKIGVWGSRLMVFPARFYDPIIARWNVVDPLAEQMRRHSPYNYVFNNPIRFIDPDGMGPESIHLDKYGTVLKNVDDGDKSVHVHEKAQTEADVNKTYSTKNTSADGEKIGELGGKINVDKVYANLLEKNMKEAKGIYNPWTFKEKVRNKGDWDLKSDKGSIFGLGNDGKTIFSFQGKSMEAQDIGNHHFGAVGKAYGFFTEEFMLKQAGAAQMAAGTSLPEWQKYLTTTTSTPYGTSTTIKVMLPPYGDDPRDQSWVSI</sequence>
<dbReference type="InterPro" id="IPR028946">
    <property type="entry name" value="Ntox44"/>
</dbReference>
<comment type="caution">
    <text evidence="2">The sequence shown here is derived from an EMBL/GenBank/DDBJ whole genome shotgun (WGS) entry which is preliminary data.</text>
</comment>
<organism evidence="2 3">
    <name type="scientific">Pedobacter albus</name>
    <dbReference type="NCBI Taxonomy" id="3113905"/>
    <lineage>
        <taxon>Bacteria</taxon>
        <taxon>Pseudomonadati</taxon>
        <taxon>Bacteroidota</taxon>
        <taxon>Sphingobacteriia</taxon>
        <taxon>Sphingobacteriales</taxon>
        <taxon>Sphingobacteriaceae</taxon>
        <taxon>Pedobacter</taxon>
    </lineage>
</organism>